<reference evidence="1" key="1">
    <citation type="submission" date="2024-05" db="EMBL/GenBank/DDBJ databases">
        <title>Isolation and characterization of Sporomusa carbonis sp. nov., a carboxydotrophic hydrogenogen in the genus of Sporomusa isolated from a charcoal burning pile.</title>
        <authorList>
            <person name="Boeer T."/>
            <person name="Rosenbaum F."/>
            <person name="Eysell L."/>
            <person name="Mueller V."/>
            <person name="Daniel R."/>
            <person name="Poehlein A."/>
        </authorList>
    </citation>
    <scope>NUCLEOTIDE SEQUENCE [LARGE SCALE GENOMIC DNA]</scope>
    <source>
        <strain evidence="1">DSM 3132</strain>
    </source>
</reference>
<proteinExistence type="predicted"/>
<sequence>MHIIKTICDIRRLKLAGSIPTALAEHFARKLNHLKEALAPELDLEDFSLELHGMFGVLEAGDKDLTAIGLPEDLALIMPEWMSRLEVGGEAYYVLYIMADNDYIDQVYLPDAILPGILRLWLSEQPVEEEIDGEAETDGVKQPF</sequence>
<dbReference type="EMBL" id="CP155571">
    <property type="protein sequence ID" value="XFO73919.1"/>
    <property type="molecule type" value="Genomic_DNA"/>
</dbReference>
<name>A0ABZ3J788_SPOA4</name>
<evidence type="ECO:0000313" key="2">
    <source>
        <dbReference type="Proteomes" id="UP000216052"/>
    </source>
</evidence>
<dbReference type="RefSeq" id="WP_093798043.1">
    <property type="nucleotide sequence ID" value="NZ_CP155571.1"/>
</dbReference>
<organism evidence="1 2">
    <name type="scientific">Sporomusa acidovorans (strain ATCC 49682 / DSM 3132 / Mol)</name>
    <dbReference type="NCBI Taxonomy" id="1123286"/>
    <lineage>
        <taxon>Bacteria</taxon>
        <taxon>Bacillati</taxon>
        <taxon>Bacillota</taxon>
        <taxon>Negativicutes</taxon>
        <taxon>Selenomonadales</taxon>
        <taxon>Sporomusaceae</taxon>
        <taxon>Sporomusa</taxon>
    </lineage>
</organism>
<dbReference type="Proteomes" id="UP000216052">
    <property type="component" value="Chromosome"/>
</dbReference>
<accession>A0ABZ3J788</accession>
<keyword evidence="2" id="KW-1185">Reference proteome</keyword>
<gene>
    <name evidence="1" type="ORF">SPACI_040270</name>
</gene>
<protein>
    <submittedName>
        <fullName evidence="1">Uncharacterized protein</fullName>
    </submittedName>
</protein>
<evidence type="ECO:0000313" key="1">
    <source>
        <dbReference type="EMBL" id="XFO73919.1"/>
    </source>
</evidence>